<dbReference type="EMBL" id="CP017637">
    <property type="protein sequence ID" value="APG15553.1"/>
    <property type="molecule type" value="Genomic_DNA"/>
</dbReference>
<organism evidence="2 3">
    <name type="scientific">Bradyrhizobium japonicum</name>
    <dbReference type="NCBI Taxonomy" id="375"/>
    <lineage>
        <taxon>Bacteria</taxon>
        <taxon>Pseudomonadati</taxon>
        <taxon>Pseudomonadota</taxon>
        <taxon>Alphaproteobacteria</taxon>
        <taxon>Hyphomicrobiales</taxon>
        <taxon>Nitrobacteraceae</taxon>
        <taxon>Bradyrhizobium</taxon>
    </lineage>
</organism>
<evidence type="ECO:0000313" key="2">
    <source>
        <dbReference type="EMBL" id="APG15553.1"/>
    </source>
</evidence>
<dbReference type="PANTHER" id="PTHR43581">
    <property type="entry name" value="ATP/GTP PHOSPHATASE"/>
    <property type="match status" value="1"/>
</dbReference>
<dbReference type="InterPro" id="IPR003959">
    <property type="entry name" value="ATPase_AAA_core"/>
</dbReference>
<dbReference type="InterPro" id="IPR027417">
    <property type="entry name" value="P-loop_NTPase"/>
</dbReference>
<dbReference type="PANTHER" id="PTHR43581:SF2">
    <property type="entry name" value="EXCINUCLEASE ATPASE SUBUNIT"/>
    <property type="match status" value="1"/>
</dbReference>
<name>A0A1L3FQH6_BRAJP</name>
<dbReference type="SUPFAM" id="SSF52540">
    <property type="entry name" value="P-loop containing nucleoside triphosphate hydrolases"/>
    <property type="match status" value="1"/>
</dbReference>
<accession>A0A1L3FQH6</accession>
<dbReference type="Gene3D" id="3.40.50.300">
    <property type="entry name" value="P-loop containing nucleotide triphosphate hydrolases"/>
    <property type="match status" value="1"/>
</dbReference>
<reference evidence="2 3" key="1">
    <citation type="submission" date="2016-11" db="EMBL/GenBank/DDBJ databases">
        <title>Complete Genome Sequence of Bradyrhizobium sp. strain J5, an isolated from soybean nodule in Hokkaido.</title>
        <authorList>
            <person name="Kanehara K."/>
        </authorList>
    </citation>
    <scope>NUCLEOTIDE SEQUENCE [LARGE SCALE GENOMIC DNA]</scope>
    <source>
        <strain evidence="2 3">J5</strain>
    </source>
</reference>
<feature type="domain" description="ATPase AAA-type core" evidence="1">
    <location>
        <begin position="21"/>
        <end position="63"/>
    </location>
</feature>
<dbReference type="InterPro" id="IPR051396">
    <property type="entry name" value="Bact_Antivir_Def_Nuclease"/>
</dbReference>
<protein>
    <recommendedName>
        <fullName evidence="1">ATPase AAA-type core domain-containing protein</fullName>
    </recommendedName>
</protein>
<gene>
    <name evidence="2" type="ORF">BKD09_45460</name>
</gene>
<proteinExistence type="predicted"/>
<dbReference type="AlphaFoldDB" id="A0A1L3FQH6"/>
<dbReference type="GO" id="GO:0005524">
    <property type="term" value="F:ATP binding"/>
    <property type="evidence" value="ECO:0007669"/>
    <property type="project" value="InterPro"/>
</dbReference>
<sequence>MLLGIIREIEIRGFEGPAQSFPGVILIDELDLHLHPTWQKAIVGALKEAYPFAQFIVTTHSPHMIQHAELGEVIALVSDGTSAPRVGNFETGRYGFKGWSLEEILTDVMGLSETTSEIFSNAMRQFDLAIERDDPESVRFWMTELEAMIHPTSHLRKLIRLQAGPIRGRFDD</sequence>
<dbReference type="Proteomes" id="UP000181962">
    <property type="component" value="Chromosome"/>
</dbReference>
<dbReference type="Pfam" id="PF13304">
    <property type="entry name" value="AAA_21"/>
    <property type="match status" value="1"/>
</dbReference>
<dbReference type="GO" id="GO:0016887">
    <property type="term" value="F:ATP hydrolysis activity"/>
    <property type="evidence" value="ECO:0007669"/>
    <property type="project" value="InterPro"/>
</dbReference>
<evidence type="ECO:0000313" key="3">
    <source>
        <dbReference type="Proteomes" id="UP000181962"/>
    </source>
</evidence>
<evidence type="ECO:0000259" key="1">
    <source>
        <dbReference type="Pfam" id="PF13304"/>
    </source>
</evidence>